<evidence type="ECO:0000259" key="11">
    <source>
        <dbReference type="Pfam" id="PF07714"/>
    </source>
</evidence>
<keyword evidence="2" id="KW-0597">Phosphoprotein</keyword>
<evidence type="ECO:0000256" key="10">
    <source>
        <dbReference type="SAM" id="MobiDB-lite"/>
    </source>
</evidence>
<dbReference type="AlphaFoldDB" id="A0AAP0EYA4"/>
<dbReference type="InterPro" id="IPR001245">
    <property type="entry name" value="Ser-Thr/Tyr_kinase_cat_dom"/>
</dbReference>
<keyword evidence="6" id="KW-0418">Kinase</keyword>
<keyword evidence="4" id="KW-0812">Transmembrane</keyword>
<protein>
    <recommendedName>
        <fullName evidence="11">Serine-threonine/tyrosine-protein kinase catalytic domain-containing protein</fullName>
    </recommendedName>
</protein>
<reference evidence="12 13" key="1">
    <citation type="submission" date="2024-01" db="EMBL/GenBank/DDBJ databases">
        <title>Genome assemblies of Stephania.</title>
        <authorList>
            <person name="Yang L."/>
        </authorList>
    </citation>
    <scope>NUCLEOTIDE SEQUENCE [LARGE SCALE GENOMIC DNA]</scope>
    <source>
        <strain evidence="12">YNDBR</strain>
        <tissue evidence="12">Leaf</tissue>
    </source>
</reference>
<dbReference type="PANTHER" id="PTHR47984:SF22">
    <property type="entry name" value="OS03G0125600 PROTEIN"/>
    <property type="match status" value="1"/>
</dbReference>
<evidence type="ECO:0000256" key="6">
    <source>
        <dbReference type="ARBA" id="ARBA00022777"/>
    </source>
</evidence>
<dbReference type="Gene3D" id="1.10.510.10">
    <property type="entry name" value="Transferase(Phosphotransferase) domain 1"/>
    <property type="match status" value="1"/>
</dbReference>
<evidence type="ECO:0000256" key="8">
    <source>
        <dbReference type="ARBA" id="ARBA00022989"/>
    </source>
</evidence>
<gene>
    <name evidence="12" type="ORF">Syun_025183</name>
</gene>
<feature type="domain" description="Serine-threonine/tyrosine-protein kinase catalytic" evidence="11">
    <location>
        <begin position="291"/>
        <end position="340"/>
    </location>
</feature>
<evidence type="ECO:0000256" key="2">
    <source>
        <dbReference type="ARBA" id="ARBA00022553"/>
    </source>
</evidence>
<sequence length="348" mass="38831">MRGGVRRTLEVGLWFTPSNKSHLECILANNHEFITREVTQFMLANNPESYTSCVVQDSGEIPITLESLVTPLAQKQCPKTEISLNSVIEFSSKICPQDTTGCSFEPKITKFKSLPNQLEALVQTNVSVQNNIFNKLEATVQTNVSIQNNIFNGHTYSQQIALNLRQSVQTNVSFKTIYSTSHLFSTVALEKPKATASYEERQRSDFCNAASESARRASRAARRGEVRRGELGSHRQPQKRAGARKGEGERAAQRRALMKGPQRRASISAMEALKAERGHKRAMAGLEEYETSYISVNCNCQVINTSPEYACTGMLNEKSDIYSFGILIMEIISSENPVDHFMDSLFDA</sequence>
<evidence type="ECO:0000256" key="9">
    <source>
        <dbReference type="ARBA" id="ARBA00023136"/>
    </source>
</evidence>
<evidence type="ECO:0000256" key="4">
    <source>
        <dbReference type="ARBA" id="ARBA00022692"/>
    </source>
</evidence>
<keyword evidence="13" id="KW-1185">Reference proteome</keyword>
<evidence type="ECO:0000313" key="13">
    <source>
        <dbReference type="Proteomes" id="UP001420932"/>
    </source>
</evidence>
<evidence type="ECO:0000256" key="3">
    <source>
        <dbReference type="ARBA" id="ARBA00022679"/>
    </source>
</evidence>
<evidence type="ECO:0000256" key="5">
    <source>
        <dbReference type="ARBA" id="ARBA00022741"/>
    </source>
</evidence>
<dbReference type="Proteomes" id="UP001420932">
    <property type="component" value="Unassembled WGS sequence"/>
</dbReference>
<dbReference type="GO" id="GO:0016020">
    <property type="term" value="C:membrane"/>
    <property type="evidence" value="ECO:0007669"/>
    <property type="project" value="UniProtKB-SubCell"/>
</dbReference>
<name>A0AAP0EYA4_9MAGN</name>
<evidence type="ECO:0000256" key="7">
    <source>
        <dbReference type="ARBA" id="ARBA00022840"/>
    </source>
</evidence>
<evidence type="ECO:0000313" key="12">
    <source>
        <dbReference type="EMBL" id="KAK9098138.1"/>
    </source>
</evidence>
<keyword evidence="7" id="KW-0067">ATP-binding</keyword>
<dbReference type="Pfam" id="PF07714">
    <property type="entry name" value="PK_Tyr_Ser-Thr"/>
    <property type="match status" value="1"/>
</dbReference>
<proteinExistence type="predicted"/>
<dbReference type="InterPro" id="IPR052232">
    <property type="entry name" value="RLK_Ser/Thr-Kinase"/>
</dbReference>
<organism evidence="12 13">
    <name type="scientific">Stephania yunnanensis</name>
    <dbReference type="NCBI Taxonomy" id="152371"/>
    <lineage>
        <taxon>Eukaryota</taxon>
        <taxon>Viridiplantae</taxon>
        <taxon>Streptophyta</taxon>
        <taxon>Embryophyta</taxon>
        <taxon>Tracheophyta</taxon>
        <taxon>Spermatophyta</taxon>
        <taxon>Magnoliopsida</taxon>
        <taxon>Ranunculales</taxon>
        <taxon>Menispermaceae</taxon>
        <taxon>Menispermoideae</taxon>
        <taxon>Cissampelideae</taxon>
        <taxon>Stephania</taxon>
    </lineage>
</organism>
<keyword evidence="5" id="KW-0547">Nucleotide-binding</keyword>
<dbReference type="InterPro" id="IPR011009">
    <property type="entry name" value="Kinase-like_dom_sf"/>
</dbReference>
<comment type="subcellular location">
    <subcellularLocation>
        <location evidence="1">Membrane</location>
        <topology evidence="1">Single-pass membrane protein</topology>
    </subcellularLocation>
</comment>
<feature type="compositionally biased region" description="Basic and acidic residues" evidence="10">
    <location>
        <begin position="222"/>
        <end position="233"/>
    </location>
</feature>
<feature type="region of interest" description="Disordered" evidence="10">
    <location>
        <begin position="198"/>
        <end position="263"/>
    </location>
</feature>
<keyword evidence="3" id="KW-0808">Transferase</keyword>
<dbReference type="PANTHER" id="PTHR47984">
    <property type="entry name" value="OS01G0323000 PROTEIN"/>
    <property type="match status" value="1"/>
</dbReference>
<evidence type="ECO:0000256" key="1">
    <source>
        <dbReference type="ARBA" id="ARBA00004167"/>
    </source>
</evidence>
<dbReference type="GO" id="GO:0004672">
    <property type="term" value="F:protein kinase activity"/>
    <property type="evidence" value="ECO:0007669"/>
    <property type="project" value="InterPro"/>
</dbReference>
<accession>A0AAP0EYA4</accession>
<dbReference type="GO" id="GO:0005524">
    <property type="term" value="F:ATP binding"/>
    <property type="evidence" value="ECO:0007669"/>
    <property type="project" value="UniProtKB-KW"/>
</dbReference>
<keyword evidence="9" id="KW-0472">Membrane</keyword>
<keyword evidence="8" id="KW-1133">Transmembrane helix</keyword>
<comment type="caution">
    <text evidence="12">The sequence shown here is derived from an EMBL/GenBank/DDBJ whole genome shotgun (WGS) entry which is preliminary data.</text>
</comment>
<dbReference type="EMBL" id="JBBNAF010000011">
    <property type="protein sequence ID" value="KAK9098138.1"/>
    <property type="molecule type" value="Genomic_DNA"/>
</dbReference>
<dbReference type="SUPFAM" id="SSF56112">
    <property type="entry name" value="Protein kinase-like (PK-like)"/>
    <property type="match status" value="1"/>
</dbReference>